<dbReference type="EMBL" id="HQ641380">
    <property type="protein sequence ID" value="ADU79172.1"/>
    <property type="molecule type" value="Genomic_DNA"/>
</dbReference>
<reference evidence="1 2" key="1">
    <citation type="submission" date="2010-11" db="EMBL/GenBank/DDBJ databases">
        <title>Complete nucleotide sequence of the bacteriophage EcP1, a new member of the N4-like viruses.</title>
        <authorList>
            <person name="Zhu J."/>
            <person name="Rao X."/>
            <person name="Tan Y."/>
            <person name="Hu Z."/>
            <person name="Xiong K."/>
            <person name="Chen Z."/>
            <person name="Li S."/>
            <person name="Yang J."/>
            <person name="Jin X."/>
            <person name="Chen Y."/>
            <person name="Hu F."/>
        </authorList>
    </citation>
    <scope>NUCLEOTIDE SEQUENCE [LARGE SCALE GENOMIC DNA]</scope>
</reference>
<dbReference type="RefSeq" id="YP_007003144.1">
    <property type="nucleotide sequence ID" value="NC_019485.1"/>
</dbReference>
<dbReference type="GeneID" id="14006800"/>
<keyword evidence="2" id="KW-1185">Reference proteome</keyword>
<sequence>MSSKKRNVVQKVSEARIIHKEWVLYKGQESLAQWQTHKGKIAVLINKVFVGFVKENKSFDFYLKLV</sequence>
<dbReference type="Proteomes" id="UP000007263">
    <property type="component" value="Segment"/>
</dbReference>
<name>E9NIE6_9CAUD</name>
<accession>E9NIE6</accession>
<proteinExistence type="predicted"/>
<evidence type="ECO:0000313" key="2">
    <source>
        <dbReference type="Proteomes" id="UP000007263"/>
    </source>
</evidence>
<protein>
    <submittedName>
        <fullName evidence="1">Uncharacterized protein</fullName>
    </submittedName>
</protein>
<organism evidence="1 2">
    <name type="scientific">Enterobacter phage EcP1</name>
    <dbReference type="NCBI Taxonomy" id="942016"/>
    <lineage>
        <taxon>Viruses</taxon>
        <taxon>Duplodnaviria</taxon>
        <taxon>Heunggongvirae</taxon>
        <taxon>Uroviricota</taxon>
        <taxon>Caudoviricetes</taxon>
        <taxon>Schitoviridae</taxon>
        <taxon>Eceepunavirus</taxon>
        <taxon>Eceepunavirus EcP1</taxon>
    </lineage>
</organism>
<evidence type="ECO:0000313" key="1">
    <source>
        <dbReference type="EMBL" id="ADU79172.1"/>
    </source>
</evidence>
<gene>
    <name evidence="1" type="ORF">EcP1_gp21</name>
</gene>
<dbReference type="KEGG" id="vg:14006800"/>